<evidence type="ECO:0000313" key="2">
    <source>
        <dbReference type="Proteomes" id="UP001066276"/>
    </source>
</evidence>
<dbReference type="EMBL" id="JANPWB010000004">
    <property type="protein sequence ID" value="KAJ1191369.1"/>
    <property type="molecule type" value="Genomic_DNA"/>
</dbReference>
<accession>A0AAV7USH0</accession>
<protein>
    <recommendedName>
        <fullName evidence="3">Secreted protein</fullName>
    </recommendedName>
</protein>
<reference evidence="1" key="1">
    <citation type="journal article" date="2022" name="bioRxiv">
        <title>Sequencing and chromosome-scale assembly of the giantPleurodeles waltlgenome.</title>
        <authorList>
            <person name="Brown T."/>
            <person name="Elewa A."/>
            <person name="Iarovenko S."/>
            <person name="Subramanian E."/>
            <person name="Araus A.J."/>
            <person name="Petzold A."/>
            <person name="Susuki M."/>
            <person name="Suzuki K.-i.T."/>
            <person name="Hayashi T."/>
            <person name="Toyoda A."/>
            <person name="Oliveira C."/>
            <person name="Osipova E."/>
            <person name="Leigh N.D."/>
            <person name="Simon A."/>
            <person name="Yun M.H."/>
        </authorList>
    </citation>
    <scope>NUCLEOTIDE SEQUENCE</scope>
    <source>
        <strain evidence="1">20211129_DDA</strain>
        <tissue evidence="1">Liver</tissue>
    </source>
</reference>
<comment type="caution">
    <text evidence="1">The sequence shown here is derived from an EMBL/GenBank/DDBJ whole genome shotgun (WGS) entry which is preliminary data.</text>
</comment>
<gene>
    <name evidence="1" type="ORF">NDU88_000685</name>
</gene>
<name>A0AAV7USH0_PLEWA</name>
<keyword evidence="2" id="KW-1185">Reference proteome</keyword>
<dbReference type="AlphaFoldDB" id="A0AAV7USH0"/>
<organism evidence="1 2">
    <name type="scientific">Pleurodeles waltl</name>
    <name type="common">Iberian ribbed newt</name>
    <dbReference type="NCBI Taxonomy" id="8319"/>
    <lineage>
        <taxon>Eukaryota</taxon>
        <taxon>Metazoa</taxon>
        <taxon>Chordata</taxon>
        <taxon>Craniata</taxon>
        <taxon>Vertebrata</taxon>
        <taxon>Euteleostomi</taxon>
        <taxon>Amphibia</taxon>
        <taxon>Batrachia</taxon>
        <taxon>Caudata</taxon>
        <taxon>Salamandroidea</taxon>
        <taxon>Salamandridae</taxon>
        <taxon>Pleurodelinae</taxon>
        <taxon>Pleurodeles</taxon>
    </lineage>
</organism>
<evidence type="ECO:0000313" key="1">
    <source>
        <dbReference type="EMBL" id="KAJ1191369.1"/>
    </source>
</evidence>
<sequence>MLAEVTVVGPRGLRRAWTLGPTAPVVALLFCRKARFTAAGFTDRAHRSAVCLLPASSSEAAGPPAEEPERVKGRVKCVSAAVAIAQGHCFT</sequence>
<dbReference type="Proteomes" id="UP001066276">
    <property type="component" value="Chromosome 2_2"/>
</dbReference>
<evidence type="ECO:0008006" key="3">
    <source>
        <dbReference type="Google" id="ProtNLM"/>
    </source>
</evidence>
<proteinExistence type="predicted"/>